<dbReference type="RefSeq" id="XP_014159145.1">
    <property type="nucleotide sequence ID" value="XM_014303670.1"/>
</dbReference>
<dbReference type="InterPro" id="IPR011050">
    <property type="entry name" value="Pectin_lyase_fold/virulence"/>
</dbReference>
<dbReference type="GeneID" id="25903082"/>
<reference evidence="1 2" key="1">
    <citation type="submission" date="2011-02" db="EMBL/GenBank/DDBJ databases">
        <title>The Genome Sequence of Sphaeroforma arctica JP610.</title>
        <authorList>
            <consortium name="The Broad Institute Genome Sequencing Platform"/>
            <person name="Russ C."/>
            <person name="Cuomo C."/>
            <person name="Young S.K."/>
            <person name="Zeng Q."/>
            <person name="Gargeya S."/>
            <person name="Alvarado L."/>
            <person name="Berlin A."/>
            <person name="Chapman S.B."/>
            <person name="Chen Z."/>
            <person name="Freedman E."/>
            <person name="Gellesch M."/>
            <person name="Goldberg J."/>
            <person name="Griggs A."/>
            <person name="Gujja S."/>
            <person name="Heilman E."/>
            <person name="Heiman D."/>
            <person name="Howarth C."/>
            <person name="Mehta T."/>
            <person name="Neiman D."/>
            <person name="Pearson M."/>
            <person name="Roberts A."/>
            <person name="Saif S."/>
            <person name="Shea T."/>
            <person name="Shenoy N."/>
            <person name="Sisk P."/>
            <person name="Stolte C."/>
            <person name="Sykes S."/>
            <person name="White J."/>
            <person name="Yandava C."/>
            <person name="Burger G."/>
            <person name="Gray M.W."/>
            <person name="Holland P.W.H."/>
            <person name="King N."/>
            <person name="Lang F.B.F."/>
            <person name="Roger A.J."/>
            <person name="Ruiz-Trillo I."/>
            <person name="Haas B."/>
            <person name="Nusbaum C."/>
            <person name="Birren B."/>
        </authorList>
    </citation>
    <scope>NUCLEOTIDE SEQUENCE [LARGE SCALE GENOMIC DNA]</scope>
    <source>
        <strain evidence="1 2">JP610</strain>
    </source>
</reference>
<dbReference type="eggNOG" id="ENOG502S2C2">
    <property type="taxonomic scope" value="Eukaryota"/>
</dbReference>
<keyword evidence="2" id="KW-1185">Reference proteome</keyword>
<proteinExistence type="predicted"/>
<evidence type="ECO:0000313" key="1">
    <source>
        <dbReference type="EMBL" id="KNC85243.1"/>
    </source>
</evidence>
<protein>
    <recommendedName>
        <fullName evidence="3">Right handed beta helix domain-containing protein</fullName>
    </recommendedName>
</protein>
<name>A0A0L0GAG8_9EUKA</name>
<gene>
    <name evidence="1" type="ORF">SARC_02578</name>
</gene>
<evidence type="ECO:0008006" key="3">
    <source>
        <dbReference type="Google" id="ProtNLM"/>
    </source>
</evidence>
<dbReference type="SUPFAM" id="SSF51126">
    <property type="entry name" value="Pectin lyase-like"/>
    <property type="match status" value="1"/>
</dbReference>
<dbReference type="EMBL" id="KQ241713">
    <property type="protein sequence ID" value="KNC85243.1"/>
    <property type="molecule type" value="Genomic_DNA"/>
</dbReference>
<dbReference type="AlphaFoldDB" id="A0A0L0GAG8"/>
<organism evidence="1 2">
    <name type="scientific">Sphaeroforma arctica JP610</name>
    <dbReference type="NCBI Taxonomy" id="667725"/>
    <lineage>
        <taxon>Eukaryota</taxon>
        <taxon>Ichthyosporea</taxon>
        <taxon>Ichthyophonida</taxon>
        <taxon>Sphaeroforma</taxon>
    </lineage>
</organism>
<sequence>MSYSFRFVVQCKSWVRKESLLLFIYYQNYFGIHFSTMSVYSYATALTALIATTTALDTRQVTVDACSCEGAVRANVCYDSLAAAIGASGEGDTITIGNTLNVDAPIEFLIGLTFEGKTCEGTKAKLVATFDDPLRAMLEPMNEDNTYIQNIVMSDFDVTSSDGVRAAMLHTPGDEAITPEGRVGLTLKNMNVYDMLSEYSGVAVWVGNGANILIDDDCKFTNLAVRTDVEFRYYGGAVTVKYLGQDYTMDIGGTFTNNSAFMPSLHTGGAALMFEWIEGDTNIKGVFKNNRANQGAVTHIFGLLGNMVLDGTFEGNEAVEEGYGSRGGVVRMTTMYEGGNLTLLGTYENNVSGGRGGVIASDDHPAGSTMTLNGKFINNTCLNSGSGAVWSQWSILPVSPFEGDVTILGTSSFEDNTSPYDDNRSSIWNINKVGKFSEDDWESETKVAPTYTE</sequence>
<accession>A0A0L0GAG8</accession>
<dbReference type="Proteomes" id="UP000054560">
    <property type="component" value="Unassembled WGS sequence"/>
</dbReference>
<evidence type="ECO:0000313" key="2">
    <source>
        <dbReference type="Proteomes" id="UP000054560"/>
    </source>
</evidence>